<accession>A0ACC1TLM0</accession>
<dbReference type="Proteomes" id="UP001163835">
    <property type="component" value="Unassembled WGS sequence"/>
</dbReference>
<keyword evidence="2" id="KW-1185">Reference proteome</keyword>
<evidence type="ECO:0000313" key="2">
    <source>
        <dbReference type="Proteomes" id="UP001163835"/>
    </source>
</evidence>
<gene>
    <name evidence="1" type="ORF">F5876DRAFT_69783</name>
</gene>
<organism evidence="1 2">
    <name type="scientific">Lentinula aff. lateritia</name>
    <dbReference type="NCBI Taxonomy" id="2804960"/>
    <lineage>
        <taxon>Eukaryota</taxon>
        <taxon>Fungi</taxon>
        <taxon>Dikarya</taxon>
        <taxon>Basidiomycota</taxon>
        <taxon>Agaricomycotina</taxon>
        <taxon>Agaricomycetes</taxon>
        <taxon>Agaricomycetidae</taxon>
        <taxon>Agaricales</taxon>
        <taxon>Marasmiineae</taxon>
        <taxon>Omphalotaceae</taxon>
        <taxon>Lentinula</taxon>
    </lineage>
</organism>
<proteinExistence type="predicted"/>
<protein>
    <submittedName>
        <fullName evidence="1">Uncharacterized protein</fullName>
    </submittedName>
</protein>
<comment type="caution">
    <text evidence="1">The sequence shown here is derived from an EMBL/GenBank/DDBJ whole genome shotgun (WGS) entry which is preliminary data.</text>
</comment>
<sequence length="452" mass="50671">MWHDSLTEFARCDEDDGRDIASEPATHRFIETPVAWFISETPIAFAERNLSRTELVKSSLCTPPLWSRHDGQLYEAALKSHLKTFNLEFFPELVFHRLFFLESSSELKLLDVIYLSFVRMHTNTPAVVKRSRASTPDHSLTTQVFGRPSPLPSRTYGRKYKTRSQPSTPLSRRNPPTPSTPSRRRPPASSSSTSSRLGLHSMAPEYERPMLIPDTPSNSSGFQDATPATSSSPPLRLDFYNMALDYEAPILLPATPSQEYNSSTLPLGISDASTHEVEDLHLYLEPEGDEEPALLSTNLPVMSELQDAEVPAHVRLDNALENARIRIKAFEDAAEKRNECPTCMEVMLEPFMGCLLKLSDLYLRARYNFACPSCRMIQGCFTPIPNYSFQQSVDDMLQSRGLNAPACQPLNWPRAFRSGPSSLPFPHCKGVYPTLPPVTTPAPFPISVHDNV</sequence>
<reference evidence="1" key="1">
    <citation type="submission" date="2022-09" db="EMBL/GenBank/DDBJ databases">
        <title>A Global Phylogenomic Analysis of the Shiitake Genus Lentinula.</title>
        <authorList>
            <consortium name="DOE Joint Genome Institute"/>
            <person name="Sierra-Patev S."/>
            <person name="Min B."/>
            <person name="Naranjo-Ortiz M."/>
            <person name="Looney B."/>
            <person name="Konkel Z."/>
            <person name="Slot J.C."/>
            <person name="Sakamoto Y."/>
            <person name="Steenwyk J.L."/>
            <person name="Rokas A."/>
            <person name="Carro J."/>
            <person name="Camarero S."/>
            <person name="Ferreira P."/>
            <person name="Molpeceres G."/>
            <person name="Ruiz-Duenas F.J."/>
            <person name="Serrano A."/>
            <person name="Henrissat B."/>
            <person name="Drula E."/>
            <person name="Hughes K.W."/>
            <person name="Mata J.L."/>
            <person name="Ishikawa N.K."/>
            <person name="Vargas-Isla R."/>
            <person name="Ushijima S."/>
            <person name="Smith C.A."/>
            <person name="Ahrendt S."/>
            <person name="Andreopoulos W."/>
            <person name="He G."/>
            <person name="Labutti K."/>
            <person name="Lipzen A."/>
            <person name="Ng V."/>
            <person name="Riley R."/>
            <person name="Sandor L."/>
            <person name="Barry K."/>
            <person name="Martinez A.T."/>
            <person name="Xiao Y."/>
            <person name="Gibbons J.G."/>
            <person name="Terashima K."/>
            <person name="Grigoriev I.V."/>
            <person name="Hibbett D.S."/>
        </authorList>
    </citation>
    <scope>NUCLEOTIDE SEQUENCE</scope>
    <source>
        <strain evidence="1">TMI1499</strain>
    </source>
</reference>
<name>A0ACC1TLM0_9AGAR</name>
<evidence type="ECO:0000313" key="1">
    <source>
        <dbReference type="EMBL" id="KAJ3805454.1"/>
    </source>
</evidence>
<dbReference type="EMBL" id="MU795595">
    <property type="protein sequence ID" value="KAJ3805454.1"/>
    <property type="molecule type" value="Genomic_DNA"/>
</dbReference>